<dbReference type="InterPro" id="IPR003758">
    <property type="entry name" value="LpxK"/>
</dbReference>
<comment type="function">
    <text evidence="1 13">Transfers the gamma-phosphate of ATP to the 4'-position of a tetraacyldisaccharide 1-phosphate intermediate (termed DS-1-P) to form tetraacyldisaccharide 1,4'-bis-phosphate (lipid IVA).</text>
</comment>
<dbReference type="GO" id="GO:0009244">
    <property type="term" value="P:lipopolysaccharide core region biosynthetic process"/>
    <property type="evidence" value="ECO:0007669"/>
    <property type="project" value="TreeGrafter"/>
</dbReference>
<evidence type="ECO:0000256" key="6">
    <source>
        <dbReference type="ARBA" id="ARBA00022556"/>
    </source>
</evidence>
<dbReference type="EMBL" id="AZJI01000004">
    <property type="protein sequence ID" value="ETD23934.1"/>
    <property type="molecule type" value="Genomic_DNA"/>
</dbReference>
<keyword evidence="14" id="KW-0812">Transmembrane</keyword>
<feature type="binding site" evidence="13">
    <location>
        <begin position="92"/>
        <end position="99"/>
    </location>
    <ligand>
        <name>ATP</name>
        <dbReference type="ChEBI" id="CHEBI:30616"/>
    </ligand>
</feature>
<keyword evidence="16" id="KW-1185">Reference proteome</keyword>
<dbReference type="HAMAP" id="MF_00409">
    <property type="entry name" value="LpxK"/>
    <property type="match status" value="1"/>
</dbReference>
<dbReference type="PANTHER" id="PTHR42724">
    <property type="entry name" value="TETRAACYLDISACCHARIDE 4'-KINASE"/>
    <property type="match status" value="1"/>
</dbReference>
<protein>
    <recommendedName>
        <fullName evidence="4 13">Tetraacyldisaccharide 4'-kinase</fullName>
        <ecNumber evidence="3 13">2.7.1.130</ecNumber>
    </recommendedName>
    <alternativeName>
        <fullName evidence="12 13">Lipid A 4'-kinase</fullName>
    </alternativeName>
</protein>
<gene>
    <name evidence="13" type="primary">lpxK</name>
    <name evidence="15" type="ORF">HMPREF2086_00680</name>
</gene>
<evidence type="ECO:0000256" key="12">
    <source>
        <dbReference type="ARBA" id="ARBA00029757"/>
    </source>
</evidence>
<reference evidence="15 16" key="1">
    <citation type="journal article" date="2014" name="Genome Announc.">
        <title>Draft genome sequences of six enterohepatic helicobacter species isolated from humans and one from rhesus macaques.</title>
        <authorList>
            <person name="Shen Z."/>
            <person name="Sheh A."/>
            <person name="Young S.K."/>
            <person name="Abouelliel A."/>
            <person name="Ward D.V."/>
            <person name="Earl A.M."/>
            <person name="Fox J.G."/>
        </authorList>
    </citation>
    <scope>NUCLEOTIDE SEQUENCE [LARGE SCALE GENOMIC DNA]</scope>
    <source>
        <strain evidence="15 16">MIT 99-5501</strain>
    </source>
</reference>
<dbReference type="SUPFAM" id="SSF52540">
    <property type="entry name" value="P-loop containing nucleoside triphosphate hydrolases"/>
    <property type="match status" value="1"/>
</dbReference>
<dbReference type="Pfam" id="PF02606">
    <property type="entry name" value="LpxK"/>
    <property type="match status" value="1"/>
</dbReference>
<evidence type="ECO:0000256" key="3">
    <source>
        <dbReference type="ARBA" id="ARBA00012071"/>
    </source>
</evidence>
<keyword evidence="9 13" id="KW-0418">Kinase</keyword>
<keyword evidence="10 13" id="KW-0067">ATP-binding</keyword>
<name>V8C9C2_9HELI</name>
<evidence type="ECO:0000313" key="15">
    <source>
        <dbReference type="EMBL" id="ETD23934.1"/>
    </source>
</evidence>
<evidence type="ECO:0000256" key="4">
    <source>
        <dbReference type="ARBA" id="ARBA00016436"/>
    </source>
</evidence>
<dbReference type="RefSeq" id="WP_023927405.1">
    <property type="nucleotide sequence ID" value="NZ_KI669454.1"/>
</dbReference>
<comment type="similarity">
    <text evidence="13">Belongs to the LpxK family.</text>
</comment>
<keyword evidence="5 13" id="KW-0444">Lipid biosynthesis</keyword>
<comment type="catalytic activity">
    <reaction evidence="13">
        <text>a lipid A disaccharide + ATP = a lipid IVA + ADP + H(+)</text>
        <dbReference type="Rhea" id="RHEA:67840"/>
        <dbReference type="ChEBI" id="CHEBI:15378"/>
        <dbReference type="ChEBI" id="CHEBI:30616"/>
        <dbReference type="ChEBI" id="CHEBI:176343"/>
        <dbReference type="ChEBI" id="CHEBI:176425"/>
        <dbReference type="ChEBI" id="CHEBI:456216"/>
        <dbReference type="EC" id="2.7.1.130"/>
    </reaction>
</comment>
<evidence type="ECO:0000256" key="9">
    <source>
        <dbReference type="ARBA" id="ARBA00022777"/>
    </source>
</evidence>
<dbReference type="GO" id="GO:0009029">
    <property type="term" value="F:lipid-A 4'-kinase activity"/>
    <property type="evidence" value="ECO:0007669"/>
    <property type="project" value="UniProtKB-UniRule"/>
</dbReference>
<keyword evidence="8 13" id="KW-0547">Nucleotide-binding</keyword>
<accession>V8C9C2</accession>
<keyword evidence="14" id="KW-0472">Membrane</keyword>
<evidence type="ECO:0000256" key="13">
    <source>
        <dbReference type="HAMAP-Rule" id="MF_00409"/>
    </source>
</evidence>
<evidence type="ECO:0000256" key="10">
    <source>
        <dbReference type="ARBA" id="ARBA00022840"/>
    </source>
</evidence>
<evidence type="ECO:0000256" key="14">
    <source>
        <dbReference type="SAM" id="Phobius"/>
    </source>
</evidence>
<dbReference type="AlphaFoldDB" id="V8C9C2"/>
<dbReference type="EC" id="2.7.1.130" evidence="3 13"/>
<evidence type="ECO:0000256" key="2">
    <source>
        <dbReference type="ARBA" id="ARBA00004870"/>
    </source>
</evidence>
<dbReference type="NCBIfam" id="TIGR00682">
    <property type="entry name" value="lpxK"/>
    <property type="match status" value="1"/>
</dbReference>
<feature type="transmembrane region" description="Helical" evidence="14">
    <location>
        <begin position="54"/>
        <end position="73"/>
    </location>
</feature>
<dbReference type="OrthoDB" id="9766423at2"/>
<dbReference type="InterPro" id="IPR027417">
    <property type="entry name" value="P-loop_NTPase"/>
</dbReference>
<proteinExistence type="inferred from homology"/>
<evidence type="ECO:0000256" key="8">
    <source>
        <dbReference type="ARBA" id="ARBA00022741"/>
    </source>
</evidence>
<dbReference type="PANTHER" id="PTHR42724:SF1">
    <property type="entry name" value="TETRAACYLDISACCHARIDE 4'-KINASE, MITOCHONDRIAL-RELATED"/>
    <property type="match status" value="1"/>
</dbReference>
<evidence type="ECO:0000256" key="5">
    <source>
        <dbReference type="ARBA" id="ARBA00022516"/>
    </source>
</evidence>
<sequence length="418" mass="47285">MEQNSPHKKMQDFKMQDFLDSYFYKPNFFQKILAFALLPISFVYWCVATCKRKFWRLGVLAFGGNGLPAGIFAKFFGTKNFGVPIISVGNIIAGGSGKTPFIIYLARFLLSKYSLKICIISRGYGRNSKGLVWVARDGQICASVQEAGDEPYLIAKSLIAKQHLPQDTQTKKTSQNISLIVCENREKAITEAIKNQAKIILLDDAFRFCFDKFDIILRPSKEPYFGFCLPSGLYRESIRVYDTYTQKNDEQKKCLQKNAEQKNMSKNITQKILAQKHYPLGIILKEGVDFVRKVRVDNPSSKMLLLTAIANPSRLESFLQDYSQNILGKIALKDHATFEKDACEKWLKSSGATSILTTQKDEVKLESFGLPLSVMQLDLEVKIEVLEPITNYIDTTLVATLDTNPKLDTDLDIDLDAK</sequence>
<feature type="transmembrane region" description="Helical" evidence="14">
    <location>
        <begin position="85"/>
        <end position="106"/>
    </location>
</feature>
<dbReference type="GO" id="GO:0005524">
    <property type="term" value="F:ATP binding"/>
    <property type="evidence" value="ECO:0007669"/>
    <property type="project" value="UniProtKB-UniRule"/>
</dbReference>
<dbReference type="UniPathway" id="UPA00359">
    <property type="reaction ID" value="UER00482"/>
</dbReference>
<keyword evidence="6 13" id="KW-0441">Lipid A biosynthesis</keyword>
<dbReference type="HOGENOM" id="CLU_038816_1_0_7"/>
<dbReference type="GO" id="GO:0009245">
    <property type="term" value="P:lipid A biosynthetic process"/>
    <property type="evidence" value="ECO:0007669"/>
    <property type="project" value="UniProtKB-UniRule"/>
</dbReference>
<dbReference type="PATRIC" id="fig|1357400.3.peg.943"/>
<keyword evidence="14" id="KW-1133">Transmembrane helix</keyword>
<keyword evidence="7 13" id="KW-0808">Transferase</keyword>
<dbReference type="GO" id="GO:0005886">
    <property type="term" value="C:plasma membrane"/>
    <property type="evidence" value="ECO:0007669"/>
    <property type="project" value="TreeGrafter"/>
</dbReference>
<organism evidence="15 16">
    <name type="scientific">Helicobacter macacae MIT 99-5501</name>
    <dbReference type="NCBI Taxonomy" id="1357400"/>
    <lineage>
        <taxon>Bacteria</taxon>
        <taxon>Pseudomonadati</taxon>
        <taxon>Campylobacterota</taxon>
        <taxon>Epsilonproteobacteria</taxon>
        <taxon>Campylobacterales</taxon>
        <taxon>Helicobacteraceae</taxon>
        <taxon>Helicobacter</taxon>
    </lineage>
</organism>
<evidence type="ECO:0000256" key="1">
    <source>
        <dbReference type="ARBA" id="ARBA00002274"/>
    </source>
</evidence>
<dbReference type="Proteomes" id="UP000018731">
    <property type="component" value="Unassembled WGS sequence"/>
</dbReference>
<dbReference type="eggNOG" id="COG1663">
    <property type="taxonomic scope" value="Bacteria"/>
</dbReference>
<keyword evidence="11 13" id="KW-0443">Lipid metabolism</keyword>
<comment type="caution">
    <text evidence="15">The sequence shown here is derived from an EMBL/GenBank/DDBJ whole genome shotgun (WGS) entry which is preliminary data.</text>
</comment>
<evidence type="ECO:0000313" key="16">
    <source>
        <dbReference type="Proteomes" id="UP000018731"/>
    </source>
</evidence>
<dbReference type="STRING" id="1357400.HMPREF2086_00680"/>
<comment type="pathway">
    <text evidence="2 13">Glycolipid biosynthesis; lipid IV(A) biosynthesis; lipid IV(A) from (3R)-3-hydroxytetradecanoyl-[acyl-carrier-protein] and UDP-N-acetyl-alpha-D-glucosamine: step 6/6.</text>
</comment>
<feature type="transmembrane region" description="Helical" evidence="14">
    <location>
        <begin position="28"/>
        <end position="47"/>
    </location>
</feature>
<evidence type="ECO:0000256" key="11">
    <source>
        <dbReference type="ARBA" id="ARBA00023098"/>
    </source>
</evidence>
<evidence type="ECO:0000256" key="7">
    <source>
        <dbReference type="ARBA" id="ARBA00022679"/>
    </source>
</evidence>